<name>A0A5F2BQS6_9LEPT</name>
<gene>
    <name evidence="1" type="ORF">EHQ76_04050</name>
</gene>
<dbReference type="EMBL" id="RQGN01000019">
    <property type="protein sequence ID" value="TGM07996.1"/>
    <property type="molecule type" value="Genomic_DNA"/>
</dbReference>
<dbReference type="OrthoDB" id="331841at2"/>
<sequence length="137" mass="15549">MDFCYALEPVLRRIYPKISMGWVRQNTSPYESDLRNIILLADRDFNHQKKVSFVTMAADNLKANVNSVISQGVPIFARRKFAKEKEAIWVVVIGFLDNGNRLIVNDSKLGPALEISSSDIDSAYYFFIDSGKPDKTI</sequence>
<dbReference type="Proteomes" id="UP000298429">
    <property type="component" value="Unassembled WGS sequence"/>
</dbReference>
<evidence type="ECO:0000313" key="2">
    <source>
        <dbReference type="Proteomes" id="UP000298429"/>
    </source>
</evidence>
<accession>A0A5F2BQS6</accession>
<evidence type="ECO:0008006" key="3">
    <source>
        <dbReference type="Google" id="ProtNLM"/>
    </source>
</evidence>
<dbReference type="AlphaFoldDB" id="A0A5F2BQS6"/>
<reference evidence="1 2" key="1">
    <citation type="journal article" date="2019" name="PLoS Negl. Trop. Dis.">
        <title>Revisiting the worldwide diversity of Leptospira species in the environment.</title>
        <authorList>
            <person name="Vincent A.T."/>
            <person name="Schiettekatte O."/>
            <person name="Bourhy P."/>
            <person name="Veyrier F.J."/>
            <person name="Picardeau M."/>
        </authorList>
    </citation>
    <scope>NUCLEOTIDE SEQUENCE [LARGE SCALE GENOMIC DNA]</scope>
    <source>
        <strain evidence="1 2">201702444</strain>
    </source>
</reference>
<evidence type="ECO:0000313" key="1">
    <source>
        <dbReference type="EMBL" id="TGM07996.1"/>
    </source>
</evidence>
<protein>
    <recommendedName>
        <fullName evidence="3">Peptidase C39-like domain-containing protein</fullName>
    </recommendedName>
</protein>
<comment type="caution">
    <text evidence="1">The sequence shown here is derived from an EMBL/GenBank/DDBJ whole genome shotgun (WGS) entry which is preliminary data.</text>
</comment>
<organism evidence="1 2">
    <name type="scientific">Leptospira barantonii</name>
    <dbReference type="NCBI Taxonomy" id="2023184"/>
    <lineage>
        <taxon>Bacteria</taxon>
        <taxon>Pseudomonadati</taxon>
        <taxon>Spirochaetota</taxon>
        <taxon>Spirochaetia</taxon>
        <taxon>Leptospirales</taxon>
        <taxon>Leptospiraceae</taxon>
        <taxon>Leptospira</taxon>
    </lineage>
</organism>
<proteinExistence type="predicted"/>